<keyword evidence="8" id="KW-1185">Reference proteome</keyword>
<name>A0A6A6XME7_9PLEO</name>
<evidence type="ECO:0000259" key="6">
    <source>
        <dbReference type="PROSITE" id="PS50048"/>
    </source>
</evidence>
<dbReference type="CDD" id="cd12148">
    <property type="entry name" value="fungal_TF_MHR"/>
    <property type="match status" value="1"/>
</dbReference>
<dbReference type="GO" id="GO:0006351">
    <property type="term" value="P:DNA-templated transcription"/>
    <property type="evidence" value="ECO:0007669"/>
    <property type="project" value="InterPro"/>
</dbReference>
<keyword evidence="4" id="KW-0539">Nucleus</keyword>
<dbReference type="GO" id="GO:0005634">
    <property type="term" value="C:nucleus"/>
    <property type="evidence" value="ECO:0007669"/>
    <property type="project" value="TreeGrafter"/>
</dbReference>
<feature type="compositionally biased region" description="Polar residues" evidence="5">
    <location>
        <begin position="1"/>
        <end position="16"/>
    </location>
</feature>
<dbReference type="Pfam" id="PF00172">
    <property type="entry name" value="Zn_clus"/>
    <property type="match status" value="1"/>
</dbReference>
<evidence type="ECO:0000256" key="3">
    <source>
        <dbReference type="ARBA" id="ARBA00023163"/>
    </source>
</evidence>
<feature type="domain" description="Zn(2)-C6 fungal-type" evidence="6">
    <location>
        <begin position="36"/>
        <end position="65"/>
    </location>
</feature>
<evidence type="ECO:0000256" key="2">
    <source>
        <dbReference type="ARBA" id="ARBA00023015"/>
    </source>
</evidence>
<dbReference type="InterPro" id="IPR001138">
    <property type="entry name" value="Zn2Cys6_DnaBD"/>
</dbReference>
<evidence type="ECO:0000256" key="5">
    <source>
        <dbReference type="SAM" id="MobiDB-lite"/>
    </source>
</evidence>
<dbReference type="GO" id="GO:0008270">
    <property type="term" value="F:zinc ion binding"/>
    <property type="evidence" value="ECO:0007669"/>
    <property type="project" value="InterPro"/>
</dbReference>
<proteinExistence type="predicted"/>
<dbReference type="AlphaFoldDB" id="A0A6A6XME7"/>
<dbReference type="OrthoDB" id="2283488at2759"/>
<dbReference type="Pfam" id="PF04082">
    <property type="entry name" value="Fungal_trans"/>
    <property type="match status" value="1"/>
</dbReference>
<dbReference type="Proteomes" id="UP000799757">
    <property type="component" value="Unassembled WGS sequence"/>
</dbReference>
<evidence type="ECO:0000313" key="7">
    <source>
        <dbReference type="EMBL" id="KAF2797519.1"/>
    </source>
</evidence>
<dbReference type="SUPFAM" id="SSF57701">
    <property type="entry name" value="Zn2/Cys6 DNA-binding domain"/>
    <property type="match status" value="1"/>
</dbReference>
<accession>A0A6A6XME7</accession>
<protein>
    <submittedName>
        <fullName evidence="7">Fungal-specific transcription factor domain-containing protein</fullName>
    </submittedName>
</protein>
<keyword evidence="2" id="KW-0805">Transcription regulation</keyword>
<dbReference type="GO" id="GO:0000978">
    <property type="term" value="F:RNA polymerase II cis-regulatory region sequence-specific DNA binding"/>
    <property type="evidence" value="ECO:0007669"/>
    <property type="project" value="TreeGrafter"/>
</dbReference>
<dbReference type="PANTHER" id="PTHR47424:SF12">
    <property type="entry name" value="TRANSCRIPTION FACTOR ASQA"/>
    <property type="match status" value="1"/>
</dbReference>
<sequence>MFATFSATPESSSTQKVADHASQPKPRLKRHQVARACVWCRAYRIKCDASYPCRNCKSKGRTCSDEKAKDEVRTFSLAIKEIDRLQGRVKELEDKLNSIHRQSKADSPSIETPPVKLTVSLPPNLDPLEQHGGNKKYYNWDFISTRTSRTNQQCYGPSSSFYFIGQMTSFLDRALQEHQADVQSYSASRYISSPMSAERCGFAQTFMHPDSSTVEHHLSRSQEESLLVLFWTSYHCIYPILDEAEFKAYHKSLWETSRSSRQPSALVDIVLAVCMQYGSTSMLGNTAIPNFEELHMGDSTNSGRLFYRRCQSLLVDELEGPTIRTFQCYLLSVIWLSNASFQNMAHSVMATGIRAGVILGLHLEPPEDIPLVQRESRKRMWWTLYSLEMKMGMELGRPLAVSITQVNCSIPDDSCDLDSMGQNNSPYTDSFNTHFVKLILATRAIYITFYRKCADVLGMNGQTSLYHDPQGLETCAEFLLSKASYLRTWLQQVPDTLKSQRKNLGQPFSTDRSMLDIRPSPSFRLPRQSLFLELLYHNLSMSLYRPFISFSGIPSLSTPITDGHAESCVNHAITITSILHQVLTETNLLNGWHETFQWQWNATLSLIGYILAYPVSSLTPIVRKALSTAIIVFELLSENFITAVSAANVARDLSAKADVLVDRFRTSLQSDHVTSSENPSLPLQFFDREPLEMEGFELDGTANFSLLSQLTEEESALFQNTLTNSSGFAFTFDTLSGLENIGDDGGMAFNFLDFEDT</sequence>
<keyword evidence="3" id="KW-0804">Transcription</keyword>
<dbReference type="SMART" id="SM00066">
    <property type="entry name" value="GAL4"/>
    <property type="match status" value="1"/>
</dbReference>
<dbReference type="PROSITE" id="PS50048">
    <property type="entry name" value="ZN2_CY6_FUNGAL_2"/>
    <property type="match status" value="1"/>
</dbReference>
<dbReference type="PROSITE" id="PS00463">
    <property type="entry name" value="ZN2_CY6_FUNGAL_1"/>
    <property type="match status" value="1"/>
</dbReference>
<dbReference type="InterPro" id="IPR036864">
    <property type="entry name" value="Zn2-C6_fun-type_DNA-bd_sf"/>
</dbReference>
<gene>
    <name evidence="7" type="ORF">K505DRAFT_414972</name>
</gene>
<dbReference type="InterPro" id="IPR051127">
    <property type="entry name" value="Fungal_SecMet_Regulators"/>
</dbReference>
<organism evidence="7 8">
    <name type="scientific">Melanomma pulvis-pyrius CBS 109.77</name>
    <dbReference type="NCBI Taxonomy" id="1314802"/>
    <lineage>
        <taxon>Eukaryota</taxon>
        <taxon>Fungi</taxon>
        <taxon>Dikarya</taxon>
        <taxon>Ascomycota</taxon>
        <taxon>Pezizomycotina</taxon>
        <taxon>Dothideomycetes</taxon>
        <taxon>Pleosporomycetidae</taxon>
        <taxon>Pleosporales</taxon>
        <taxon>Melanommataceae</taxon>
        <taxon>Melanomma</taxon>
    </lineage>
</organism>
<dbReference type="GO" id="GO:0000981">
    <property type="term" value="F:DNA-binding transcription factor activity, RNA polymerase II-specific"/>
    <property type="evidence" value="ECO:0007669"/>
    <property type="project" value="InterPro"/>
</dbReference>
<keyword evidence="1" id="KW-0479">Metal-binding</keyword>
<dbReference type="Gene3D" id="4.10.240.10">
    <property type="entry name" value="Zn(2)-C6 fungal-type DNA-binding domain"/>
    <property type="match status" value="1"/>
</dbReference>
<feature type="region of interest" description="Disordered" evidence="5">
    <location>
        <begin position="1"/>
        <end position="27"/>
    </location>
</feature>
<dbReference type="EMBL" id="MU001804">
    <property type="protein sequence ID" value="KAF2797519.1"/>
    <property type="molecule type" value="Genomic_DNA"/>
</dbReference>
<dbReference type="PANTHER" id="PTHR47424">
    <property type="entry name" value="REGULATORY PROTEIN GAL4"/>
    <property type="match status" value="1"/>
</dbReference>
<dbReference type="InterPro" id="IPR007219">
    <property type="entry name" value="XnlR_reg_dom"/>
</dbReference>
<dbReference type="GO" id="GO:0000435">
    <property type="term" value="P:positive regulation of transcription from RNA polymerase II promoter by galactose"/>
    <property type="evidence" value="ECO:0007669"/>
    <property type="project" value="TreeGrafter"/>
</dbReference>
<dbReference type="SMART" id="SM00906">
    <property type="entry name" value="Fungal_trans"/>
    <property type="match status" value="1"/>
</dbReference>
<reference evidence="7" key="1">
    <citation type="journal article" date="2020" name="Stud. Mycol.">
        <title>101 Dothideomycetes genomes: a test case for predicting lifestyles and emergence of pathogens.</title>
        <authorList>
            <person name="Haridas S."/>
            <person name="Albert R."/>
            <person name="Binder M."/>
            <person name="Bloem J."/>
            <person name="Labutti K."/>
            <person name="Salamov A."/>
            <person name="Andreopoulos B."/>
            <person name="Baker S."/>
            <person name="Barry K."/>
            <person name="Bills G."/>
            <person name="Bluhm B."/>
            <person name="Cannon C."/>
            <person name="Castanera R."/>
            <person name="Culley D."/>
            <person name="Daum C."/>
            <person name="Ezra D."/>
            <person name="Gonzalez J."/>
            <person name="Henrissat B."/>
            <person name="Kuo A."/>
            <person name="Liang C."/>
            <person name="Lipzen A."/>
            <person name="Lutzoni F."/>
            <person name="Magnuson J."/>
            <person name="Mondo S."/>
            <person name="Nolan M."/>
            <person name="Ohm R."/>
            <person name="Pangilinan J."/>
            <person name="Park H.-J."/>
            <person name="Ramirez L."/>
            <person name="Alfaro M."/>
            <person name="Sun H."/>
            <person name="Tritt A."/>
            <person name="Yoshinaga Y."/>
            <person name="Zwiers L.-H."/>
            <person name="Turgeon B."/>
            <person name="Goodwin S."/>
            <person name="Spatafora J."/>
            <person name="Crous P."/>
            <person name="Grigoriev I."/>
        </authorList>
    </citation>
    <scope>NUCLEOTIDE SEQUENCE</scope>
    <source>
        <strain evidence="7">CBS 109.77</strain>
    </source>
</reference>
<evidence type="ECO:0000256" key="4">
    <source>
        <dbReference type="ARBA" id="ARBA00023242"/>
    </source>
</evidence>
<evidence type="ECO:0000256" key="1">
    <source>
        <dbReference type="ARBA" id="ARBA00022723"/>
    </source>
</evidence>
<feature type="region of interest" description="Disordered" evidence="5">
    <location>
        <begin position="99"/>
        <end position="125"/>
    </location>
</feature>
<evidence type="ECO:0000313" key="8">
    <source>
        <dbReference type="Proteomes" id="UP000799757"/>
    </source>
</evidence>
<dbReference type="CDD" id="cd00067">
    <property type="entry name" value="GAL4"/>
    <property type="match status" value="1"/>
</dbReference>